<dbReference type="InterPro" id="IPR043773">
    <property type="entry name" value="JetA"/>
</dbReference>
<gene>
    <name evidence="2" type="ORF">HNQ65_002409</name>
</gene>
<dbReference type="Pfam" id="PF18982">
    <property type="entry name" value="JetA"/>
    <property type="match status" value="1"/>
</dbReference>
<evidence type="ECO:0000313" key="3">
    <source>
        <dbReference type="Proteomes" id="UP000590740"/>
    </source>
</evidence>
<organism evidence="2 3">
    <name type="scientific">Prosthecobacter vanneervenii</name>
    <dbReference type="NCBI Taxonomy" id="48466"/>
    <lineage>
        <taxon>Bacteria</taxon>
        <taxon>Pseudomonadati</taxon>
        <taxon>Verrucomicrobiota</taxon>
        <taxon>Verrucomicrobiia</taxon>
        <taxon>Verrucomicrobiales</taxon>
        <taxon>Verrucomicrobiaceae</taxon>
        <taxon>Prosthecobacter</taxon>
    </lineage>
</organism>
<dbReference type="AlphaFoldDB" id="A0A7W7YAV8"/>
<evidence type="ECO:0000313" key="2">
    <source>
        <dbReference type="EMBL" id="MBB5032827.1"/>
    </source>
</evidence>
<proteinExistence type="predicted"/>
<dbReference type="RefSeq" id="WP_184339737.1">
    <property type="nucleotide sequence ID" value="NZ_JACHIG010000004.1"/>
</dbReference>
<protein>
    <submittedName>
        <fullName evidence="2">Uncharacterized protein</fullName>
    </submittedName>
</protein>
<reference evidence="2 3" key="1">
    <citation type="submission" date="2020-08" db="EMBL/GenBank/DDBJ databases">
        <title>Genomic Encyclopedia of Type Strains, Phase IV (KMG-IV): sequencing the most valuable type-strain genomes for metagenomic binning, comparative biology and taxonomic classification.</title>
        <authorList>
            <person name="Goeker M."/>
        </authorList>
    </citation>
    <scope>NUCLEOTIDE SEQUENCE [LARGE SCALE GENOMIC DNA]</scope>
    <source>
        <strain evidence="2 3">DSM 12252</strain>
    </source>
</reference>
<dbReference type="Proteomes" id="UP000590740">
    <property type="component" value="Unassembled WGS sequence"/>
</dbReference>
<accession>A0A7W7YAV8</accession>
<comment type="caution">
    <text evidence="2">The sequence shown here is derived from an EMBL/GenBank/DDBJ whole genome shotgun (WGS) entry which is preliminary data.</text>
</comment>
<dbReference type="EMBL" id="JACHIG010000004">
    <property type="protein sequence ID" value="MBB5032827.1"/>
    <property type="molecule type" value="Genomic_DNA"/>
</dbReference>
<name>A0A7W7YAV8_9BACT</name>
<feature type="coiled-coil region" evidence="1">
    <location>
        <begin position="166"/>
        <end position="193"/>
    </location>
</feature>
<keyword evidence="3" id="KW-1185">Reference proteome</keyword>
<sequence>MIAESLSTRLSRSVSADFFRPLARPSAPVYVDCADRLIEEAGEAGRLSQRETNEIIREVIARHPLSLLAEDEGAAMRDARQRASQFFNRLIAAGWLEDQTLGLHERWAVITPGLRPLLRMLRDLAEDRVAELKTFADTLRGLCQTLEERGVLDPTLQQPDQLRSTITDLSQRLQRAIEQLHAVEKIVTSFEQRQRQTATAADTLSLLYEEFGQGQHMVCYDALRRGGLLMRIEKARSTIAERHDDPLMRERLAEGLREHYGYESSESYDLALSLLTRLDRDLGGLKRRAEAIDLRMAAFNRLSQQRYRYQTELRGRRPEIIKAYCDAINSAQAGGRFSELGGQPADFTPRCIETRFFFGTESLYKPRRTKAPVDLTFGQSSTSKQSADDVLAAWKERQRLALTPQRAARLVAKLLPTKKSSTSTEEIHLETTDDLLDLLAVVAYEHAPALAGKRVRWSVDGLRRRNGLEPHILEHDTHAGHRVERFAITREG</sequence>
<keyword evidence="1" id="KW-0175">Coiled coil</keyword>
<evidence type="ECO:0000256" key="1">
    <source>
        <dbReference type="SAM" id="Coils"/>
    </source>
</evidence>